<gene>
    <name evidence="7" type="ORF">BZA70DRAFT_281389</name>
</gene>
<evidence type="ECO:0000256" key="1">
    <source>
        <dbReference type="ARBA" id="ARBA00004370"/>
    </source>
</evidence>
<dbReference type="InterPro" id="IPR050307">
    <property type="entry name" value="Sterol_Desaturase_Related"/>
</dbReference>
<evidence type="ECO:0000256" key="2">
    <source>
        <dbReference type="ARBA" id="ARBA00022692"/>
    </source>
</evidence>
<feature type="transmembrane region" description="Helical" evidence="5">
    <location>
        <begin position="242"/>
        <end position="259"/>
    </location>
</feature>
<protein>
    <submittedName>
        <fullName evidence="7">C-5 sterol desaturase</fullName>
    </submittedName>
</protein>
<feature type="transmembrane region" description="Helical" evidence="5">
    <location>
        <begin position="168"/>
        <end position="188"/>
    </location>
</feature>
<comment type="caution">
    <text evidence="7">The sequence shown here is derived from an EMBL/GenBank/DDBJ whole genome shotgun (WGS) entry which is preliminary data.</text>
</comment>
<dbReference type="PANTHER" id="PTHR11863">
    <property type="entry name" value="STEROL DESATURASE"/>
    <property type="match status" value="1"/>
</dbReference>
<evidence type="ECO:0000256" key="3">
    <source>
        <dbReference type="ARBA" id="ARBA00022989"/>
    </source>
</evidence>
<feature type="transmembrane region" description="Helical" evidence="5">
    <location>
        <begin position="130"/>
        <end position="148"/>
    </location>
</feature>
<reference evidence="7 8" key="1">
    <citation type="submission" date="2024-03" db="EMBL/GenBank/DDBJ databases">
        <title>Genome-scale model development and genomic sequencing of the oleaginous clade Lipomyces.</title>
        <authorList>
            <consortium name="Lawrence Berkeley National Laboratory"/>
            <person name="Czajka J.J."/>
            <person name="Han Y."/>
            <person name="Kim J."/>
            <person name="Mondo S.J."/>
            <person name="Hofstad B.A."/>
            <person name="Robles A."/>
            <person name="Haridas S."/>
            <person name="Riley R."/>
            <person name="LaButti K."/>
            <person name="Pangilinan J."/>
            <person name="Andreopoulos W."/>
            <person name="Lipzen A."/>
            <person name="Yan J."/>
            <person name="Wang M."/>
            <person name="Ng V."/>
            <person name="Grigoriev I.V."/>
            <person name="Spatafora J.W."/>
            <person name="Magnuson J.K."/>
            <person name="Baker S.E."/>
            <person name="Pomraning K.R."/>
        </authorList>
    </citation>
    <scope>NUCLEOTIDE SEQUENCE [LARGE SCALE GENOMIC DNA]</scope>
    <source>
        <strain evidence="7 8">Phaff 52-87</strain>
    </source>
</reference>
<dbReference type="EMBL" id="JBBJBU010000009">
    <property type="protein sequence ID" value="KAK7204054.1"/>
    <property type="molecule type" value="Genomic_DNA"/>
</dbReference>
<evidence type="ECO:0000313" key="8">
    <source>
        <dbReference type="Proteomes" id="UP001498771"/>
    </source>
</evidence>
<dbReference type="InterPro" id="IPR006694">
    <property type="entry name" value="Fatty_acid_hydroxylase"/>
</dbReference>
<comment type="subcellular location">
    <subcellularLocation>
        <location evidence="1">Membrane</location>
    </subcellularLocation>
</comment>
<feature type="transmembrane region" description="Helical" evidence="5">
    <location>
        <begin position="83"/>
        <end position="109"/>
    </location>
</feature>
<sequence>MDIVLEAADKYVFDGIYKALFPVPEAVNSVLTESVLSSQLFESLSKNLSLSYIPTEPYEYTLFAPGAAAYMSTVARSNVYRQFISLFLITWFFGVVLYFFFASLSYFFIFDKRTMDHPKYLKNQIRLEMNQALTSMPVMSLLTAPWFLAEIHGYGKLYWDVNAYSKEYLFFQFPLFIAFTDFGIYLIHRGLHHPRLYKHLHKPHHKWIVPTPFASHAFHPVDGYMQSLPYHMFPFIFPLHKLSYLLLFSFINIWTILIHDGEYITQHPAINGAACHTIHHLYFNYNYGQFTTLWDRVGKSYRVPDPQLFDHDAKMSKSTWKKQSKEMETIVKVVETEDDRKYENDEKVEVENKKEK</sequence>
<dbReference type="GeneID" id="90038623"/>
<feature type="domain" description="Fatty acid hydroxylase" evidence="6">
    <location>
        <begin position="174"/>
        <end position="298"/>
    </location>
</feature>
<keyword evidence="3 5" id="KW-1133">Transmembrane helix</keyword>
<keyword evidence="4 5" id="KW-0472">Membrane</keyword>
<accession>A0ABR1F2I2</accession>
<evidence type="ECO:0000313" key="7">
    <source>
        <dbReference type="EMBL" id="KAK7204054.1"/>
    </source>
</evidence>
<keyword evidence="2 5" id="KW-0812">Transmembrane</keyword>
<dbReference type="Proteomes" id="UP001498771">
    <property type="component" value="Unassembled WGS sequence"/>
</dbReference>
<name>A0ABR1F2I2_9ASCO</name>
<evidence type="ECO:0000259" key="6">
    <source>
        <dbReference type="Pfam" id="PF04116"/>
    </source>
</evidence>
<evidence type="ECO:0000256" key="4">
    <source>
        <dbReference type="ARBA" id="ARBA00023136"/>
    </source>
</evidence>
<evidence type="ECO:0000256" key="5">
    <source>
        <dbReference type="SAM" id="Phobius"/>
    </source>
</evidence>
<keyword evidence="8" id="KW-1185">Reference proteome</keyword>
<dbReference type="RefSeq" id="XP_064767087.1">
    <property type="nucleotide sequence ID" value="XM_064913111.1"/>
</dbReference>
<dbReference type="Pfam" id="PF04116">
    <property type="entry name" value="FA_hydroxylase"/>
    <property type="match status" value="1"/>
</dbReference>
<proteinExistence type="predicted"/>
<organism evidence="7 8">
    <name type="scientific">Myxozyma melibiosi</name>
    <dbReference type="NCBI Taxonomy" id="54550"/>
    <lineage>
        <taxon>Eukaryota</taxon>
        <taxon>Fungi</taxon>
        <taxon>Dikarya</taxon>
        <taxon>Ascomycota</taxon>
        <taxon>Saccharomycotina</taxon>
        <taxon>Lipomycetes</taxon>
        <taxon>Lipomycetales</taxon>
        <taxon>Lipomycetaceae</taxon>
        <taxon>Myxozyma</taxon>
    </lineage>
</organism>